<evidence type="ECO:0000313" key="1">
    <source>
        <dbReference type="EMBL" id="MUG26307.1"/>
    </source>
</evidence>
<dbReference type="PANTHER" id="PTHR15394">
    <property type="entry name" value="SERINE HYDROLASE RBBP9"/>
    <property type="match status" value="1"/>
</dbReference>
<comment type="caution">
    <text evidence="1">The sequence shown here is derived from an EMBL/GenBank/DDBJ whole genome shotgun (WGS) entry which is preliminary data.</text>
</comment>
<protein>
    <submittedName>
        <fullName evidence="1">Hydrolase</fullName>
    </submittedName>
</protein>
<dbReference type="Gene3D" id="3.40.50.1820">
    <property type="entry name" value="alpha/beta hydrolase"/>
    <property type="match status" value="1"/>
</dbReference>
<gene>
    <name evidence="1" type="ORF">GNQ08_28525</name>
</gene>
<dbReference type="PANTHER" id="PTHR15394:SF3">
    <property type="entry name" value="SERINE HYDROLASE RBBP9"/>
    <property type="match status" value="1"/>
</dbReference>
<dbReference type="GO" id="GO:0016787">
    <property type="term" value="F:hydrolase activity"/>
    <property type="evidence" value="ECO:0007669"/>
    <property type="project" value="UniProtKB-KW"/>
</dbReference>
<dbReference type="AlphaFoldDB" id="A0A6N8F1E8"/>
<dbReference type="InterPro" id="IPR010662">
    <property type="entry name" value="RBBP9/YdeN"/>
</dbReference>
<reference evidence="1 2" key="1">
    <citation type="submission" date="2019-11" db="EMBL/GenBank/DDBJ databases">
        <title>Draft genome sequences of five Paenibacillus species of dairy origin.</title>
        <authorList>
            <person name="Olajide A.M."/>
            <person name="Chen S."/>
            <person name="Lapointe G."/>
        </authorList>
    </citation>
    <scope>NUCLEOTIDE SEQUENCE [LARGE SCALE GENOMIC DNA]</scope>
    <source>
        <strain evidence="1 2">3CT49</strain>
    </source>
</reference>
<evidence type="ECO:0000313" key="2">
    <source>
        <dbReference type="Proteomes" id="UP000442469"/>
    </source>
</evidence>
<organism evidence="1 2">
    <name type="scientific">Paenibacillus macerans</name>
    <name type="common">Bacillus macerans</name>
    <dbReference type="NCBI Taxonomy" id="44252"/>
    <lineage>
        <taxon>Bacteria</taxon>
        <taxon>Bacillati</taxon>
        <taxon>Bacillota</taxon>
        <taxon>Bacilli</taxon>
        <taxon>Bacillales</taxon>
        <taxon>Paenibacillaceae</taxon>
        <taxon>Paenibacillus</taxon>
    </lineage>
</organism>
<name>A0A6N8F1E8_PAEMA</name>
<dbReference type="RefSeq" id="WP_124332922.1">
    <property type="nucleotide sequence ID" value="NZ_BGML01000008.1"/>
</dbReference>
<sequence length="194" mass="21554">MSNTPTPDRKKVYIIHGYGASPSSHWFPWLRDRLTEAGADVAVLTMPNPQEPNFNAWVNQLSASVPDLDGNTYFVAHSLGCITTLRYLLRQNPAKPIGGIVLVSGFAKPLPELPILDAFTEQPLDYDRVIRSASGRAVIAAKDDSIVPFAYSKELMEQIHADFYEVEHGGHFLESDGFTTLPIVFDVMNKMLYA</sequence>
<accession>A0A6N8F1E8</accession>
<dbReference type="InterPro" id="IPR029058">
    <property type="entry name" value="AB_hydrolase_fold"/>
</dbReference>
<dbReference type="Proteomes" id="UP000442469">
    <property type="component" value="Unassembled WGS sequence"/>
</dbReference>
<dbReference type="SUPFAM" id="SSF53474">
    <property type="entry name" value="alpha/beta-Hydrolases"/>
    <property type="match status" value="1"/>
</dbReference>
<dbReference type="Pfam" id="PF06821">
    <property type="entry name" value="Ser_hydrolase"/>
    <property type="match status" value="1"/>
</dbReference>
<dbReference type="EMBL" id="WNZZ01000040">
    <property type="protein sequence ID" value="MUG26307.1"/>
    <property type="molecule type" value="Genomic_DNA"/>
</dbReference>
<keyword evidence="1" id="KW-0378">Hydrolase</keyword>
<proteinExistence type="predicted"/>